<feature type="compositionally biased region" description="Basic and acidic residues" evidence="4">
    <location>
        <begin position="489"/>
        <end position="503"/>
    </location>
</feature>
<dbReference type="OrthoDB" id="27823at2759"/>
<comment type="caution">
    <text evidence="8">The sequence shown here is derived from an EMBL/GenBank/DDBJ whole genome shotgun (WGS) entry which is preliminary data.</text>
</comment>
<dbReference type="Pfam" id="PF07653">
    <property type="entry name" value="SH3_2"/>
    <property type="match status" value="1"/>
</dbReference>
<sequence>MNCLIRITHDYEANAEQELSVLRGDIVQVTGILDRHWYRGHCNGFDGTFPSSCGEEIEFNEPLTDGQQVFAAFSDFPAIEKDDLELRRGDLVIGYHQLDDFWWKGKVYGTQREGMFPLTHVWRLNKTLFGSNQSGSNQSQLGFGTVNQDMKAQLENELDLKKGETVRIIRSVDKLYYEGECNGRKGIFPKAFVTLVEEETSPLPSVNIDSHSTYLRNDMSDLATTAAPPSYNEVMQFYANVEHDNELQSYGQAMYSFKAEFPNELSFKEGDIIHLIRYIDSEWMEGELNGKVGVFPKSFITVVVDCESNAEILQTSQVDEFPANIRARVLYDFKAQYDSDLSIKCDEIVTLKRRINEEWVEGVNQAGEVGVFPNNFVEIIDDSICGDIVSDSTQHSNGDTLIDLNDKTDFFNSINIPSVQTSAQQNTLTEAKNIEDNSNKPIRPAPPLPSLNVPVVSASSNSDINATNTTSTNEVRKSAAIESSYNDTEIERRDEAKRKKDEEQRSVIITEMLQSERDYLRDLKILYSTIVENEKVNLQFKESNLNIANLFGNLDEVIAVSEKLVKSLEESTLCKKFENQMIGKCFINSADEMREAYGHYCRNHDEVAIIWEKIESNQEVKRLFQKGLEKIQRETNCFDIPSMLIKPVQRILKYPLLLNELYQVTSSEHSDKNDLEKAKNLMVEVATNINEFKRRKDLVFKYRKDENSSFSSKISKLNMHTVIKKSSRFGYRLSSSMGFSNAAKDEEFDAEVSKLHSLEKSIKLFLKGINAFIEQSKELVTTSFHISEEIAAFYDEKSKQVEVDELRRIQRLILTDFREEMKRNVDEHVIDILTQLLQKFQTPNKLIAKRNDKYIDYIASNKRLDSNKEPSKQKVLNEENNIARQNFEALNMQLVDDIPKFVSSAIQIFKDAVFAFIKIRKTFTGRAMKEMLELNDLPLLQGSSMTSIHDIIETFQVKHNLIVDKILFDFSIIPKHVFPGASSAGVSSLDRRRSTRTQKAMSLHSQLSTHSKNQSPQSPNQKLYLQNAYQNNTFVVTEDYEPVDVLDLSARKGDYVGVIKDKDPSGSSHRWFVDNGVAKGFLPRRLLQPLASTPKRYNSAPTMPAQSKQRDHLSTPVTTSSRKSFPLVNRRTSLNISQTTSDRTADNLIDHMLKRNSTIDSSGDHNARNQLQPKYPAPAPPTINRPQLKTEPITENRYEEVPDESFNYENLSESQLIDFKSAQETKRSSKIDEDLSMFDPLSNSGLNTGHRYEEVNDSRYDDVDKTPEYESSTKEFYYALYDFNPTGENQLKLKRGQVILVKRKCDLRNNSEWWFVEDRYGNEGYVPKNYITLLKK</sequence>
<name>A0A3S4QFB5_9ACAR</name>
<dbReference type="PROSITE" id="PS51021">
    <property type="entry name" value="BAR"/>
    <property type="match status" value="1"/>
</dbReference>
<dbReference type="PANTHER" id="PTHR22834:SF20">
    <property type="entry name" value="SH3 DOMAIN-CONTAINING PROTEIN"/>
    <property type="match status" value="1"/>
</dbReference>
<dbReference type="SMART" id="SM00325">
    <property type="entry name" value="RhoGEF"/>
    <property type="match status" value="1"/>
</dbReference>
<dbReference type="InterPro" id="IPR036028">
    <property type="entry name" value="SH3-like_dom_sf"/>
</dbReference>
<evidence type="ECO:0000256" key="4">
    <source>
        <dbReference type="SAM" id="MobiDB-lite"/>
    </source>
</evidence>
<feature type="compositionally biased region" description="Polar residues" evidence="4">
    <location>
        <begin position="997"/>
        <end position="1019"/>
    </location>
</feature>
<dbReference type="PANTHER" id="PTHR22834">
    <property type="entry name" value="NUCLEAR FUSION PROTEIN FUS2"/>
    <property type="match status" value="1"/>
</dbReference>
<protein>
    <submittedName>
        <fullName evidence="8">Dynamin-binding protein-like protein</fullName>
    </submittedName>
</protein>
<dbReference type="Pfam" id="PF03114">
    <property type="entry name" value="BAR"/>
    <property type="match status" value="1"/>
</dbReference>
<feature type="compositionally biased region" description="Polar residues" evidence="4">
    <location>
        <begin position="1095"/>
        <end position="1107"/>
    </location>
</feature>
<dbReference type="SMART" id="SM00721">
    <property type="entry name" value="BAR"/>
    <property type="match status" value="1"/>
</dbReference>
<feature type="region of interest" description="Disordered" evidence="4">
    <location>
        <begin position="1094"/>
        <end position="1122"/>
    </location>
</feature>
<evidence type="ECO:0000256" key="1">
    <source>
        <dbReference type="ARBA" id="ARBA00022443"/>
    </source>
</evidence>
<evidence type="ECO:0000259" key="7">
    <source>
        <dbReference type="PROSITE" id="PS51021"/>
    </source>
</evidence>
<dbReference type="InterPro" id="IPR035899">
    <property type="entry name" value="DBL_dom_sf"/>
</dbReference>
<dbReference type="Gene3D" id="1.20.900.10">
    <property type="entry name" value="Dbl homology (DH) domain"/>
    <property type="match status" value="1"/>
</dbReference>
<feature type="domain" description="SH3" evidence="5">
    <location>
        <begin position="1272"/>
        <end position="1336"/>
    </location>
</feature>
<evidence type="ECO:0000259" key="6">
    <source>
        <dbReference type="PROSITE" id="PS50010"/>
    </source>
</evidence>
<dbReference type="PROSITE" id="PS50002">
    <property type="entry name" value="SH3"/>
    <property type="match status" value="6"/>
</dbReference>
<feature type="compositionally biased region" description="Polar residues" evidence="4">
    <location>
        <begin position="463"/>
        <end position="473"/>
    </location>
</feature>
<dbReference type="InterPro" id="IPR027267">
    <property type="entry name" value="AH/BAR_dom_sf"/>
</dbReference>
<dbReference type="Pfam" id="PF00018">
    <property type="entry name" value="SH3_1"/>
    <property type="match status" value="4"/>
</dbReference>
<keyword evidence="2" id="KW-0344">Guanine-nucleotide releasing factor</keyword>
<feature type="domain" description="SH3" evidence="5">
    <location>
        <begin position="246"/>
        <end position="305"/>
    </location>
</feature>
<dbReference type="CDD" id="cd00174">
    <property type="entry name" value="SH3"/>
    <property type="match status" value="3"/>
</dbReference>
<dbReference type="PROSITE" id="PS50010">
    <property type="entry name" value="DH_2"/>
    <property type="match status" value="1"/>
</dbReference>
<evidence type="ECO:0000256" key="2">
    <source>
        <dbReference type="ARBA" id="ARBA00022658"/>
    </source>
</evidence>
<dbReference type="STRING" id="1965070.A0A3S4QFB5"/>
<dbReference type="SUPFAM" id="SSF103657">
    <property type="entry name" value="BAR/IMD domain-like"/>
    <property type="match status" value="1"/>
</dbReference>
<dbReference type="GO" id="GO:0005085">
    <property type="term" value="F:guanyl-nucleotide exchange factor activity"/>
    <property type="evidence" value="ECO:0007669"/>
    <property type="project" value="UniProtKB-KW"/>
</dbReference>
<feature type="domain" description="BAR" evidence="7">
    <location>
        <begin position="733"/>
        <end position="947"/>
    </location>
</feature>
<dbReference type="Proteomes" id="UP000285301">
    <property type="component" value="Unassembled WGS sequence"/>
</dbReference>
<evidence type="ECO:0000313" key="8">
    <source>
        <dbReference type="EMBL" id="RWS02758.1"/>
    </source>
</evidence>
<dbReference type="InterPro" id="IPR001452">
    <property type="entry name" value="SH3_domain"/>
</dbReference>
<dbReference type="SUPFAM" id="SSF50044">
    <property type="entry name" value="SH3-domain"/>
    <property type="match status" value="7"/>
</dbReference>
<reference evidence="8 9" key="1">
    <citation type="journal article" date="2018" name="Gigascience">
        <title>Genomes of trombidid mites reveal novel predicted allergens and laterally-transferred genes associated with secondary metabolism.</title>
        <authorList>
            <person name="Dong X."/>
            <person name="Chaisiri K."/>
            <person name="Xia D."/>
            <person name="Armstrong S.D."/>
            <person name="Fang Y."/>
            <person name="Donnelly M.J."/>
            <person name="Kadowaki T."/>
            <person name="McGarry J.W."/>
            <person name="Darby A.C."/>
            <person name="Makepeace B.L."/>
        </authorList>
    </citation>
    <scope>NUCLEOTIDE SEQUENCE [LARGE SCALE GENOMIC DNA]</scope>
    <source>
        <strain evidence="8">UoL-WK</strain>
    </source>
</reference>
<dbReference type="InterPro" id="IPR000219">
    <property type="entry name" value="DH_dom"/>
</dbReference>
<dbReference type="Pfam" id="PF00621">
    <property type="entry name" value="RhoGEF"/>
    <property type="match status" value="1"/>
</dbReference>
<feature type="domain" description="SH3" evidence="5">
    <location>
        <begin position="322"/>
        <end position="382"/>
    </location>
</feature>
<dbReference type="Gene3D" id="2.30.30.40">
    <property type="entry name" value="SH3 Domains"/>
    <property type="match status" value="7"/>
</dbReference>
<dbReference type="CDD" id="cd00160">
    <property type="entry name" value="RhoGEF"/>
    <property type="match status" value="1"/>
</dbReference>
<feature type="domain" description="SH3" evidence="5">
    <location>
        <begin position="1"/>
        <end position="59"/>
    </location>
</feature>
<accession>A0A3S4QFB5</accession>
<dbReference type="SMART" id="SM00326">
    <property type="entry name" value="SH3"/>
    <property type="match status" value="7"/>
</dbReference>
<feature type="domain" description="SH3" evidence="5">
    <location>
        <begin position="139"/>
        <end position="198"/>
    </location>
</feature>
<organism evidence="8 9">
    <name type="scientific">Dinothrombium tinctorium</name>
    <dbReference type="NCBI Taxonomy" id="1965070"/>
    <lineage>
        <taxon>Eukaryota</taxon>
        <taxon>Metazoa</taxon>
        <taxon>Ecdysozoa</taxon>
        <taxon>Arthropoda</taxon>
        <taxon>Chelicerata</taxon>
        <taxon>Arachnida</taxon>
        <taxon>Acari</taxon>
        <taxon>Acariformes</taxon>
        <taxon>Trombidiformes</taxon>
        <taxon>Prostigmata</taxon>
        <taxon>Anystina</taxon>
        <taxon>Parasitengona</taxon>
        <taxon>Trombidioidea</taxon>
        <taxon>Trombidiidae</taxon>
        <taxon>Dinothrombium</taxon>
    </lineage>
</organism>
<dbReference type="InterPro" id="IPR004148">
    <property type="entry name" value="BAR_dom"/>
</dbReference>
<feature type="region of interest" description="Disordered" evidence="4">
    <location>
        <begin position="458"/>
        <end position="503"/>
    </location>
</feature>
<evidence type="ECO:0000259" key="5">
    <source>
        <dbReference type="PROSITE" id="PS50002"/>
    </source>
</evidence>
<feature type="domain" description="DH" evidence="6">
    <location>
        <begin position="504"/>
        <end position="692"/>
    </location>
</feature>
<feature type="domain" description="SH3" evidence="5">
    <location>
        <begin position="65"/>
        <end position="126"/>
    </location>
</feature>
<dbReference type="Pfam" id="PF14604">
    <property type="entry name" value="SH3_9"/>
    <property type="match status" value="1"/>
</dbReference>
<dbReference type="PRINTS" id="PR00499">
    <property type="entry name" value="P67PHOX"/>
</dbReference>
<feature type="region of interest" description="Disordered" evidence="4">
    <location>
        <begin position="982"/>
        <end position="1019"/>
    </location>
</feature>
<dbReference type="GO" id="GO:0005737">
    <property type="term" value="C:cytoplasm"/>
    <property type="evidence" value="ECO:0007669"/>
    <property type="project" value="InterPro"/>
</dbReference>
<dbReference type="EMBL" id="NCKU01007274">
    <property type="protein sequence ID" value="RWS02758.1"/>
    <property type="molecule type" value="Genomic_DNA"/>
</dbReference>
<dbReference type="SUPFAM" id="SSF48065">
    <property type="entry name" value="DBL homology domain (DH-domain)"/>
    <property type="match status" value="1"/>
</dbReference>
<gene>
    <name evidence="8" type="ORF">B4U79_15061</name>
</gene>
<evidence type="ECO:0000313" key="9">
    <source>
        <dbReference type="Proteomes" id="UP000285301"/>
    </source>
</evidence>
<keyword evidence="1 3" id="KW-0728">SH3 domain</keyword>
<feature type="region of interest" description="Disordered" evidence="4">
    <location>
        <begin position="1157"/>
        <end position="1196"/>
    </location>
</feature>
<proteinExistence type="predicted"/>
<evidence type="ECO:0000256" key="3">
    <source>
        <dbReference type="PROSITE-ProRule" id="PRU00192"/>
    </source>
</evidence>
<dbReference type="Gene3D" id="1.20.1270.60">
    <property type="entry name" value="Arfaptin homology (AH) domain/BAR domain"/>
    <property type="match status" value="1"/>
</dbReference>
<dbReference type="InterPro" id="IPR051492">
    <property type="entry name" value="Dynamin-Rho_GEF"/>
</dbReference>
<keyword evidence="9" id="KW-1185">Reference proteome</keyword>